<dbReference type="SUPFAM" id="SSF55781">
    <property type="entry name" value="GAF domain-like"/>
    <property type="match status" value="3"/>
</dbReference>
<keyword evidence="1" id="KW-0547">Nucleotide-binding</keyword>
<evidence type="ECO:0000256" key="6">
    <source>
        <dbReference type="ARBA" id="ARBA00023163"/>
    </source>
</evidence>
<dbReference type="PROSITE" id="PS00688">
    <property type="entry name" value="SIGMA54_INTERACT_3"/>
    <property type="match status" value="1"/>
</dbReference>
<reference evidence="9" key="1">
    <citation type="submission" date="2015-10" db="EMBL/GenBank/DDBJ databases">
        <authorList>
            <person name="Luecker S."/>
            <person name="Luecker S."/>
        </authorList>
    </citation>
    <scope>NUCLEOTIDE SEQUENCE [LARGE SCALE GENOMIC DNA]</scope>
</reference>
<keyword evidence="3" id="KW-0805">Transcription regulation</keyword>
<dbReference type="SMART" id="SM00065">
    <property type="entry name" value="GAF"/>
    <property type="match status" value="3"/>
</dbReference>
<dbReference type="Pfam" id="PF25601">
    <property type="entry name" value="AAA_lid_14"/>
    <property type="match status" value="1"/>
</dbReference>
<dbReference type="SMART" id="SM00382">
    <property type="entry name" value="AAA"/>
    <property type="match status" value="1"/>
</dbReference>
<dbReference type="InterPro" id="IPR025944">
    <property type="entry name" value="Sigma_54_int_dom_CS"/>
</dbReference>
<dbReference type="OrthoDB" id="9804019at2"/>
<dbReference type="InterPro" id="IPR003018">
    <property type="entry name" value="GAF"/>
</dbReference>
<dbReference type="PROSITE" id="PS50045">
    <property type="entry name" value="SIGMA54_INTERACT_4"/>
    <property type="match status" value="1"/>
</dbReference>
<dbReference type="InterPro" id="IPR009057">
    <property type="entry name" value="Homeodomain-like_sf"/>
</dbReference>
<proteinExistence type="predicted"/>
<dbReference type="InterPro" id="IPR058031">
    <property type="entry name" value="AAA_lid_NorR"/>
</dbReference>
<dbReference type="FunFam" id="1.10.8.60:FF:000014">
    <property type="entry name" value="DNA-binding transcriptional regulator NtrC"/>
    <property type="match status" value="1"/>
</dbReference>
<dbReference type="InterPro" id="IPR025662">
    <property type="entry name" value="Sigma_54_int_dom_ATP-bd_1"/>
</dbReference>
<evidence type="ECO:0000313" key="8">
    <source>
        <dbReference type="EMBL" id="CUS38727.1"/>
    </source>
</evidence>
<dbReference type="AlphaFoldDB" id="A0A0S4LMB7"/>
<dbReference type="Proteomes" id="UP000198736">
    <property type="component" value="Unassembled WGS sequence"/>
</dbReference>
<keyword evidence="5" id="KW-0010">Activator</keyword>
<evidence type="ECO:0000256" key="5">
    <source>
        <dbReference type="ARBA" id="ARBA00023159"/>
    </source>
</evidence>
<dbReference type="FunFam" id="3.40.50.300:FF:000006">
    <property type="entry name" value="DNA-binding transcriptional regulator NtrC"/>
    <property type="match status" value="1"/>
</dbReference>
<sequence>MDPTFASPDGALTERHQALLEVAEAISAHRDLHELFRDLVQRLSRVMQVNFVSLSLHDPMRNHIRLQTIQANVPAELLGGHEEPVDETPAGLVFLTQRPVLVSDLAAEHRWPQVLHRMREDGVNSFCVVPLTTAVRQLGAMGFSSLRRDAYSESDVEFLRQVGKQVAVAVDNVLHHQDLVSDRDRLRLLLEVTESIALHHDADRFLRDLAQRLPRIVPFDYINIVLHDPAKNVMRLRLLVTSMPATIKPGLELPIEESPGGLVWKTQQPLTVPDIASERRFSKLIAMLRENGVQSFCVVPLTTANQRLGALGFGSLERRTYDVSEIEFMHQIAKQVAIAVENALNYERAQSTQSQLTRERDHQRLLLEVNNAVITHLDLNDLFTAVSECLRKVIQHDGSSLLLCDERTGEWRIHVLDFQRNESFIEEGTLEESTESPSCLAINTGKAALFREPDLKEMASSSPCAQNLLDRGVKSFCSLPLLAHKRALGALNVGRRRDDGFTSEDVELLGQVAQQVAIAVENALAYKQIAQLKDKLTEEKLYLEEEIQTNYNFEEIVGESRALKQVLKQIETVAPTDSTVLILGETGSGKELVARALHNLSTRRERTFVKLNCAAIPTGLLESELFGHEKGAFTGAIATKVGRFELADRGTLFLDEVGEIPLELQVKLLRVLQEQEFERLGGTRTIRTNVRVVAATNRDLDQMVDEQKFRSDLYYRLKVFPVTVPPLRERVEDISVLARHFAHKFAMRMKKRVETIPVEAMKAMQAYPWPGNVRELGNFIERAVILSTGSDLVVQLSELKSPTTASHDSVLTLEAAERKHILHVLRDSKWTLGGPGGAAARLGMKRTTLHSKMRKLGIVRPS</sequence>
<dbReference type="Pfam" id="PF02954">
    <property type="entry name" value="HTH_8"/>
    <property type="match status" value="1"/>
</dbReference>
<dbReference type="PANTHER" id="PTHR32071">
    <property type="entry name" value="TRANSCRIPTIONAL REGULATORY PROTEIN"/>
    <property type="match status" value="1"/>
</dbReference>
<evidence type="ECO:0000313" key="9">
    <source>
        <dbReference type="Proteomes" id="UP000198736"/>
    </source>
</evidence>
<dbReference type="Pfam" id="PF00158">
    <property type="entry name" value="Sigma54_activat"/>
    <property type="match status" value="1"/>
</dbReference>
<feature type="domain" description="Sigma-54 factor interaction" evidence="7">
    <location>
        <begin position="556"/>
        <end position="785"/>
    </location>
</feature>
<evidence type="ECO:0000256" key="1">
    <source>
        <dbReference type="ARBA" id="ARBA00022741"/>
    </source>
</evidence>
<keyword evidence="4" id="KW-0238">DNA-binding</keyword>
<gene>
    <name evidence="8" type="ORF">COMA2_50239</name>
</gene>
<accession>A0A0S4LMB7</accession>
<dbReference type="SUPFAM" id="SSF52540">
    <property type="entry name" value="P-loop containing nucleoside triphosphate hydrolases"/>
    <property type="match status" value="1"/>
</dbReference>
<dbReference type="PANTHER" id="PTHR32071:SF123">
    <property type="entry name" value="DNA-BINDING TRANSCRIPTIONAL ACTIVATOR HYFR-RELATED"/>
    <property type="match status" value="1"/>
</dbReference>
<dbReference type="InterPro" id="IPR002197">
    <property type="entry name" value="HTH_Fis"/>
</dbReference>
<dbReference type="RefSeq" id="WP_090900784.1">
    <property type="nucleotide sequence ID" value="NZ_CZPZ01000032.1"/>
</dbReference>
<dbReference type="Gene3D" id="3.30.450.40">
    <property type="match status" value="3"/>
</dbReference>
<evidence type="ECO:0000256" key="4">
    <source>
        <dbReference type="ARBA" id="ARBA00023125"/>
    </source>
</evidence>
<dbReference type="STRING" id="1742973.COMA2_50239"/>
<keyword evidence="9" id="KW-1185">Reference proteome</keyword>
<dbReference type="EMBL" id="CZPZ01000032">
    <property type="protein sequence ID" value="CUS38727.1"/>
    <property type="molecule type" value="Genomic_DNA"/>
</dbReference>
<organism evidence="8 9">
    <name type="scientific">Candidatus Nitrospira nitrificans</name>
    <dbReference type="NCBI Taxonomy" id="1742973"/>
    <lineage>
        <taxon>Bacteria</taxon>
        <taxon>Pseudomonadati</taxon>
        <taxon>Nitrospirota</taxon>
        <taxon>Nitrospiria</taxon>
        <taxon>Nitrospirales</taxon>
        <taxon>Nitrospiraceae</taxon>
        <taxon>Nitrospira</taxon>
    </lineage>
</organism>
<dbReference type="InterPro" id="IPR027417">
    <property type="entry name" value="P-loop_NTPase"/>
</dbReference>
<dbReference type="GO" id="GO:0006355">
    <property type="term" value="P:regulation of DNA-templated transcription"/>
    <property type="evidence" value="ECO:0007669"/>
    <property type="project" value="InterPro"/>
</dbReference>
<dbReference type="Gene3D" id="1.10.8.60">
    <property type="match status" value="1"/>
</dbReference>
<dbReference type="Gene3D" id="3.40.50.300">
    <property type="entry name" value="P-loop containing nucleotide triphosphate hydrolases"/>
    <property type="match status" value="1"/>
</dbReference>
<keyword evidence="6" id="KW-0804">Transcription</keyword>
<dbReference type="PROSITE" id="PS00675">
    <property type="entry name" value="SIGMA54_INTERACT_1"/>
    <property type="match status" value="1"/>
</dbReference>
<dbReference type="SUPFAM" id="SSF46689">
    <property type="entry name" value="Homeodomain-like"/>
    <property type="match status" value="1"/>
</dbReference>
<dbReference type="Pfam" id="PF01590">
    <property type="entry name" value="GAF"/>
    <property type="match status" value="1"/>
</dbReference>
<evidence type="ECO:0000259" key="7">
    <source>
        <dbReference type="PROSITE" id="PS50045"/>
    </source>
</evidence>
<dbReference type="GO" id="GO:0003677">
    <property type="term" value="F:DNA binding"/>
    <property type="evidence" value="ECO:0007669"/>
    <property type="project" value="UniProtKB-KW"/>
</dbReference>
<dbReference type="Pfam" id="PF13185">
    <property type="entry name" value="GAF_2"/>
    <property type="match status" value="2"/>
</dbReference>
<evidence type="ECO:0000256" key="2">
    <source>
        <dbReference type="ARBA" id="ARBA00022840"/>
    </source>
</evidence>
<dbReference type="InterPro" id="IPR002078">
    <property type="entry name" value="Sigma_54_int"/>
</dbReference>
<keyword evidence="2" id="KW-0067">ATP-binding</keyword>
<dbReference type="InterPro" id="IPR029016">
    <property type="entry name" value="GAF-like_dom_sf"/>
</dbReference>
<dbReference type="Gene3D" id="1.10.10.60">
    <property type="entry name" value="Homeodomain-like"/>
    <property type="match status" value="1"/>
</dbReference>
<name>A0A0S4LMB7_9BACT</name>
<dbReference type="GO" id="GO:0005524">
    <property type="term" value="F:ATP binding"/>
    <property type="evidence" value="ECO:0007669"/>
    <property type="project" value="UniProtKB-KW"/>
</dbReference>
<evidence type="ECO:0000256" key="3">
    <source>
        <dbReference type="ARBA" id="ARBA00023015"/>
    </source>
</evidence>
<dbReference type="CDD" id="cd00009">
    <property type="entry name" value="AAA"/>
    <property type="match status" value="1"/>
</dbReference>
<dbReference type="InterPro" id="IPR003593">
    <property type="entry name" value="AAA+_ATPase"/>
</dbReference>
<protein>
    <submittedName>
        <fullName evidence="8">Sigma-54 dependent transcriptional regulator (Modular protein)</fullName>
    </submittedName>
</protein>